<reference evidence="1 2" key="1">
    <citation type="submission" date="2024-04" db="EMBL/GenBank/DDBJ databases">
        <title>draft genome sequnece of Paenibacillus filicis.</title>
        <authorList>
            <person name="Kim D.-U."/>
        </authorList>
    </citation>
    <scope>NUCLEOTIDE SEQUENCE [LARGE SCALE GENOMIC DNA]</scope>
    <source>
        <strain evidence="1 2">KACC14197</strain>
    </source>
</reference>
<accession>A0ABU9DJG6</accession>
<comment type="caution">
    <text evidence="1">The sequence shown here is derived from an EMBL/GenBank/DDBJ whole genome shotgun (WGS) entry which is preliminary data.</text>
</comment>
<protein>
    <submittedName>
        <fullName evidence="1">Uncharacterized protein</fullName>
    </submittedName>
</protein>
<dbReference type="EMBL" id="JBBPCC010000008">
    <property type="protein sequence ID" value="MEK8129009.1"/>
    <property type="molecule type" value="Genomic_DNA"/>
</dbReference>
<gene>
    <name evidence="1" type="ORF">WMW72_13985</name>
</gene>
<organism evidence="1 2">
    <name type="scientific">Paenibacillus filicis</name>
    <dbReference type="NCBI Taxonomy" id="669464"/>
    <lineage>
        <taxon>Bacteria</taxon>
        <taxon>Bacillati</taxon>
        <taxon>Bacillota</taxon>
        <taxon>Bacilli</taxon>
        <taxon>Bacillales</taxon>
        <taxon>Paenibacillaceae</taxon>
        <taxon>Paenibacillus</taxon>
    </lineage>
</organism>
<keyword evidence="2" id="KW-1185">Reference proteome</keyword>
<dbReference type="RefSeq" id="WP_341416108.1">
    <property type="nucleotide sequence ID" value="NZ_JBBPCC010000008.1"/>
</dbReference>
<proteinExistence type="predicted"/>
<evidence type="ECO:0000313" key="2">
    <source>
        <dbReference type="Proteomes" id="UP001469365"/>
    </source>
</evidence>
<name>A0ABU9DJG6_9BACL</name>
<sequence>MISELRNLGFDVLQTNILLRNNNNYSLKDIVRTVRDLGYPLKDLSRIGGHAQAIGPVMYELGYTINDTALIMTLMNTPKSGRLIVYLYEAGWRNPADIAQASIYVGMPRLQLFREMRKVALTDLGLKNVWTPPALGRAIADGTDLTMIELSQSVIKAYEMKGGIVLRMDMFTAIEGVKDYAIEGLRKETGGAAGDVLGILTSMGDSVVFMALHDGGLHEKEAARIMKQKGWDWIATTIQLEQAGYSSGEIWDALWDIYHNEMGLLILNAMSFAMPLAELGLAPQLSMIESAAKTAFTKSITYAVMH</sequence>
<evidence type="ECO:0000313" key="1">
    <source>
        <dbReference type="EMBL" id="MEK8129009.1"/>
    </source>
</evidence>
<dbReference type="Proteomes" id="UP001469365">
    <property type="component" value="Unassembled WGS sequence"/>
</dbReference>